<evidence type="ECO:0000313" key="6">
    <source>
        <dbReference type="Proteomes" id="UP000054359"/>
    </source>
</evidence>
<dbReference type="PROSITE" id="PS50982">
    <property type="entry name" value="MBD"/>
    <property type="match status" value="1"/>
</dbReference>
<feature type="domain" description="MBD" evidence="4">
    <location>
        <begin position="36"/>
        <end position="109"/>
    </location>
</feature>
<dbReference type="GO" id="GO:0005634">
    <property type="term" value="C:nucleus"/>
    <property type="evidence" value="ECO:0007669"/>
    <property type="project" value="UniProtKB-SubCell"/>
</dbReference>
<dbReference type="GO" id="GO:0006284">
    <property type="term" value="P:base-excision repair"/>
    <property type="evidence" value="ECO:0007669"/>
    <property type="project" value="InterPro"/>
</dbReference>
<evidence type="ECO:0000259" key="4">
    <source>
        <dbReference type="PROSITE" id="PS50982"/>
    </source>
</evidence>
<name>A0A087TGC7_STEMI</name>
<dbReference type="InterPro" id="IPR016177">
    <property type="entry name" value="DNA-bd_dom_sf"/>
</dbReference>
<dbReference type="Gene3D" id="3.30.890.10">
    <property type="entry name" value="Methyl-cpg-binding Protein 2, Chain A"/>
    <property type="match status" value="1"/>
</dbReference>
<organism evidence="5 6">
    <name type="scientific">Stegodyphus mimosarum</name>
    <name type="common">African social velvet spider</name>
    <dbReference type="NCBI Taxonomy" id="407821"/>
    <lineage>
        <taxon>Eukaryota</taxon>
        <taxon>Metazoa</taxon>
        <taxon>Ecdysozoa</taxon>
        <taxon>Arthropoda</taxon>
        <taxon>Chelicerata</taxon>
        <taxon>Arachnida</taxon>
        <taxon>Araneae</taxon>
        <taxon>Araneomorphae</taxon>
        <taxon>Entelegynae</taxon>
        <taxon>Eresoidea</taxon>
        <taxon>Eresidae</taxon>
        <taxon>Stegodyphus</taxon>
    </lineage>
</organism>
<keyword evidence="3" id="KW-0539">Nucleus</keyword>
<dbReference type="InterPro" id="IPR045138">
    <property type="entry name" value="MeCP2/MBD4"/>
</dbReference>
<evidence type="ECO:0000256" key="2">
    <source>
        <dbReference type="ARBA" id="ARBA00022553"/>
    </source>
</evidence>
<dbReference type="Pfam" id="PF01429">
    <property type="entry name" value="MBD"/>
    <property type="match status" value="1"/>
</dbReference>
<feature type="non-terminal residue" evidence="5">
    <location>
        <position position="397"/>
    </location>
</feature>
<dbReference type="CDD" id="cd00122">
    <property type="entry name" value="MBD"/>
    <property type="match status" value="1"/>
</dbReference>
<keyword evidence="6" id="KW-1185">Reference proteome</keyword>
<dbReference type="Proteomes" id="UP000054359">
    <property type="component" value="Unassembled WGS sequence"/>
</dbReference>
<evidence type="ECO:0000256" key="1">
    <source>
        <dbReference type="ARBA" id="ARBA00004123"/>
    </source>
</evidence>
<accession>A0A087TGC7</accession>
<dbReference type="SUPFAM" id="SSF48150">
    <property type="entry name" value="DNA-glycosylase"/>
    <property type="match status" value="1"/>
</dbReference>
<dbReference type="OrthoDB" id="10265068at2759"/>
<dbReference type="FunFam" id="1.10.340.30:FF:000007">
    <property type="entry name" value="Methyl-CpG-binding domain protein 4"/>
    <property type="match status" value="1"/>
</dbReference>
<dbReference type="Gene3D" id="1.10.340.30">
    <property type="entry name" value="Hypothetical protein, domain 2"/>
    <property type="match status" value="1"/>
</dbReference>
<dbReference type="SMART" id="SM00391">
    <property type="entry name" value="MBD"/>
    <property type="match status" value="1"/>
</dbReference>
<dbReference type="OMA" id="IRISVIM"/>
<sequence length="397" mass="46866">MECVLGSKSIKRLILCKLAKNYTIRISVIMIEKQLEVESENEIKTVPEGWRKEIRKRKKGRTAGRHDVYFYSPSNEVFRSKRGLQKYLEETRSDLRITDFDFSWNNGMSYSLKEINSSKPGIENDNLKDPNSENSKEFLQMYEEETALEFHITDFICKQEDLKEPQESFSETDTRNTNFEEQTLICHSTKDDATCIAAKELLNAENVEFSEEQNYFSKCKSEVLIQKKSSPYFKKKMCFVKEVPNYFRSSNKWIPPRSPFNLIQEDLYHDPWKMLIATICLQKTTGGSVKKVLSDFFKKFPTPNILLQAQPSEISQCLQTLGLQDKKAKIIFRFSDDYINKNWKYPIELHGIGKYGNDSYRIFCVNEWKQVQPKDHMLEKYHEWLKEKFKSDVNFFK</sequence>
<comment type="subcellular location">
    <subcellularLocation>
        <location evidence="1">Nucleus</location>
    </subcellularLocation>
</comment>
<protein>
    <submittedName>
        <fullName evidence="5">Methyl-CpG-binding domain protein 4</fullName>
    </submittedName>
</protein>
<dbReference type="EMBL" id="KK115093">
    <property type="protein sequence ID" value="KFM64166.1"/>
    <property type="molecule type" value="Genomic_DNA"/>
</dbReference>
<dbReference type="GO" id="GO:0003824">
    <property type="term" value="F:catalytic activity"/>
    <property type="evidence" value="ECO:0007669"/>
    <property type="project" value="InterPro"/>
</dbReference>
<dbReference type="GO" id="GO:0003677">
    <property type="term" value="F:DNA binding"/>
    <property type="evidence" value="ECO:0007669"/>
    <property type="project" value="InterPro"/>
</dbReference>
<dbReference type="STRING" id="407821.A0A087TGC7"/>
<gene>
    <name evidence="5" type="ORF">X975_17658</name>
</gene>
<proteinExistence type="predicted"/>
<dbReference type="InterPro" id="IPR001739">
    <property type="entry name" value="Methyl_CpG_DNA-bd"/>
</dbReference>
<dbReference type="InterPro" id="IPR011257">
    <property type="entry name" value="DNA_glycosylase"/>
</dbReference>
<dbReference type="InterPro" id="IPR003265">
    <property type="entry name" value="HhH-GPD_domain"/>
</dbReference>
<evidence type="ECO:0000256" key="3">
    <source>
        <dbReference type="ARBA" id="ARBA00023242"/>
    </source>
</evidence>
<evidence type="ECO:0000313" key="5">
    <source>
        <dbReference type="EMBL" id="KFM64166.1"/>
    </source>
</evidence>
<dbReference type="AlphaFoldDB" id="A0A087TGC7"/>
<dbReference type="SUPFAM" id="SSF54171">
    <property type="entry name" value="DNA-binding domain"/>
    <property type="match status" value="1"/>
</dbReference>
<dbReference type="PANTHER" id="PTHR15074:SF0">
    <property type="entry name" value="METHYL-CPG-BINDING DOMAIN PROTEIN 4-LIKE PROTEIN"/>
    <property type="match status" value="1"/>
</dbReference>
<reference evidence="5 6" key="1">
    <citation type="submission" date="2013-11" db="EMBL/GenBank/DDBJ databases">
        <title>Genome sequencing of Stegodyphus mimosarum.</title>
        <authorList>
            <person name="Bechsgaard J."/>
        </authorList>
    </citation>
    <scope>NUCLEOTIDE SEQUENCE [LARGE SCALE GENOMIC DNA]</scope>
</reference>
<dbReference type="PANTHER" id="PTHR15074">
    <property type="entry name" value="METHYL-CPG-BINDING PROTEIN"/>
    <property type="match status" value="1"/>
</dbReference>
<dbReference type="Pfam" id="PF00730">
    <property type="entry name" value="HhH-GPD"/>
    <property type="match status" value="1"/>
</dbReference>
<keyword evidence="2" id="KW-0597">Phosphoprotein</keyword>